<keyword evidence="2" id="KW-1185">Reference proteome</keyword>
<reference evidence="1 2" key="1">
    <citation type="submission" date="2020-07" db="EMBL/GenBank/DDBJ databases">
        <authorList>
            <person name="Feng H."/>
        </authorList>
    </citation>
    <scope>NUCLEOTIDE SEQUENCE [LARGE SCALE GENOMIC DNA]</scope>
    <source>
        <strain evidence="2">s-10</strain>
    </source>
</reference>
<evidence type="ECO:0000313" key="1">
    <source>
        <dbReference type="EMBL" id="MBA4495850.1"/>
    </source>
</evidence>
<gene>
    <name evidence="1" type="ORF">H1191_16290</name>
</gene>
<accession>A0A7W1WTN2</accession>
<protein>
    <submittedName>
        <fullName evidence="1">Uncharacterized protein</fullName>
    </submittedName>
</protein>
<proteinExistence type="predicted"/>
<sequence length="49" mass="5344">MKTVLLSTFAVNGVRMPIFGDTVLSPTAYMKPPDGLGDQTIVYQHSFAQ</sequence>
<name>A0A7W1WTN2_9BACL</name>
<dbReference type="RefSeq" id="WP_181753731.1">
    <property type="nucleotide sequence ID" value="NZ_JACEIQ010000020.1"/>
</dbReference>
<dbReference type="AlphaFoldDB" id="A0A7W1WTN2"/>
<dbReference type="Proteomes" id="UP000535491">
    <property type="component" value="Unassembled WGS sequence"/>
</dbReference>
<evidence type="ECO:0000313" key="2">
    <source>
        <dbReference type="Proteomes" id="UP000535491"/>
    </source>
</evidence>
<dbReference type="EMBL" id="JACEIQ010000020">
    <property type="protein sequence ID" value="MBA4495850.1"/>
    <property type="molecule type" value="Genomic_DNA"/>
</dbReference>
<comment type="caution">
    <text evidence="1">The sequence shown here is derived from an EMBL/GenBank/DDBJ whole genome shotgun (WGS) entry which is preliminary data.</text>
</comment>
<organism evidence="1 2">
    <name type="scientific">Paenactinomyces guangxiensis</name>
    <dbReference type="NCBI Taxonomy" id="1490290"/>
    <lineage>
        <taxon>Bacteria</taxon>
        <taxon>Bacillati</taxon>
        <taxon>Bacillota</taxon>
        <taxon>Bacilli</taxon>
        <taxon>Bacillales</taxon>
        <taxon>Thermoactinomycetaceae</taxon>
        <taxon>Paenactinomyces</taxon>
    </lineage>
</organism>